<dbReference type="Proteomes" id="UP000033048">
    <property type="component" value="Chromosome"/>
</dbReference>
<accession>A0A0E3WZW6</accession>
<feature type="transmembrane region" description="Helical" evidence="1">
    <location>
        <begin position="192"/>
        <end position="211"/>
    </location>
</feature>
<feature type="transmembrane region" description="Helical" evidence="1">
    <location>
        <begin position="305"/>
        <end position="330"/>
    </location>
</feature>
<keyword evidence="3" id="KW-1185">Reference proteome</keyword>
<feature type="transmembrane region" description="Helical" evidence="1">
    <location>
        <begin position="52"/>
        <end position="72"/>
    </location>
</feature>
<evidence type="ECO:0000256" key="1">
    <source>
        <dbReference type="SAM" id="Phobius"/>
    </source>
</evidence>
<keyword evidence="1" id="KW-1133">Transmembrane helix</keyword>
<keyword evidence="1" id="KW-0472">Membrane</keyword>
<dbReference type="STRING" id="1434104.MCMEM_1166"/>
<dbReference type="OrthoDB" id="377030at2157"/>
<dbReference type="EMBL" id="CP009518">
    <property type="protein sequence ID" value="AKB85219.1"/>
    <property type="molecule type" value="Genomic_DNA"/>
</dbReference>
<feature type="transmembrane region" description="Helical" evidence="1">
    <location>
        <begin position="223"/>
        <end position="241"/>
    </location>
</feature>
<feature type="transmembrane region" description="Helical" evidence="1">
    <location>
        <begin position="144"/>
        <end position="163"/>
    </location>
</feature>
<proteinExistence type="predicted"/>
<gene>
    <name evidence="2" type="ORF">MCMEM_1166</name>
</gene>
<dbReference type="KEGG" id="mmet:MCMEM_1166"/>
<dbReference type="AlphaFoldDB" id="A0A0E3WZW6"/>
<feature type="transmembrane region" description="Helical" evidence="1">
    <location>
        <begin position="106"/>
        <end position="124"/>
    </location>
</feature>
<reference evidence="2 3" key="1">
    <citation type="submission" date="2014-07" db="EMBL/GenBank/DDBJ databases">
        <title>Methanogenic archaea and the global carbon cycle.</title>
        <authorList>
            <person name="Henriksen J.R."/>
            <person name="Luke J."/>
            <person name="Reinhart S."/>
            <person name="Benedict M.N."/>
            <person name="Youngblut N.D."/>
            <person name="Metcalf M.E."/>
            <person name="Whitaker R.J."/>
            <person name="Metcalf W.W."/>
        </authorList>
    </citation>
    <scope>NUCLEOTIDE SEQUENCE [LARGE SCALE GENOMIC DNA]</scope>
    <source>
        <strain evidence="2 3">MM1</strain>
    </source>
</reference>
<protein>
    <submittedName>
        <fullName evidence="2">Uncharacterized protein</fullName>
    </submittedName>
</protein>
<sequence length="332" mass="37867">MNLPPIKQVIYQRPALPGLAISSILLIGFLMQEYLLGRFTLIFENDYLLQDFWIAVVHCLLAGYLPSAYFYLLRGTRKTFKDLKNILKPTTETPGIDATVHIEKKYLIVWGFVGLLITFSLPYQTATSPWDPATWYPEVAWHRVLEPFIGLWAGWFFGAVWFTSTRTSRLAARIESIDLLDMSPLSPFVKQGLLTTLLTIGMISIFSLLLLDPGEWPVVARAYLGSITLALIGFWLPIRGVHKRIRESKKEELKWTRERIHDSEALLHNNSPDISPGHMADLIEHMKLIEDVQEWPFESLTIVHVLAYLLIPLASWAGGLFIESLLSVIFTM</sequence>
<name>A0A0E3WZW6_METMT</name>
<dbReference type="HOGENOM" id="CLU_835789_0_0_2"/>
<organism evidence="2 3">
    <name type="scientific">Methanococcoides methylutens MM1</name>
    <dbReference type="NCBI Taxonomy" id="1434104"/>
    <lineage>
        <taxon>Archaea</taxon>
        <taxon>Methanobacteriati</taxon>
        <taxon>Methanobacteriota</taxon>
        <taxon>Stenosarchaea group</taxon>
        <taxon>Methanomicrobia</taxon>
        <taxon>Methanosarcinales</taxon>
        <taxon>Methanosarcinaceae</taxon>
        <taxon>Methanococcoides</taxon>
    </lineage>
</organism>
<dbReference type="RefSeq" id="WP_048205343.1">
    <property type="nucleotide sequence ID" value="NZ_CP009518.1"/>
</dbReference>
<evidence type="ECO:0000313" key="2">
    <source>
        <dbReference type="EMBL" id="AKB85219.1"/>
    </source>
</evidence>
<dbReference type="GeneID" id="24893705"/>
<keyword evidence="1" id="KW-0812">Transmembrane</keyword>
<feature type="transmembrane region" description="Helical" evidence="1">
    <location>
        <begin position="15"/>
        <end position="32"/>
    </location>
</feature>
<evidence type="ECO:0000313" key="3">
    <source>
        <dbReference type="Proteomes" id="UP000033048"/>
    </source>
</evidence>